<name>A0A1X0RN34_RHIZD</name>
<evidence type="ECO:0000313" key="2">
    <source>
        <dbReference type="Proteomes" id="UP000242381"/>
    </source>
</evidence>
<protein>
    <submittedName>
        <fullName evidence="1">Uncharacterized protein</fullName>
    </submittedName>
</protein>
<sequence length="93" mass="10763">DSVAFLVNNKNVTSMLVELSGGMDFNIGLDKVKSDEEKIIKQFYIKRTLVTVPCLSTPFELKKFVETIPGTFRYRQDILDQINKLEYEYEPPI</sequence>
<dbReference type="EMBL" id="KV921544">
    <property type="protein sequence ID" value="ORE13351.1"/>
    <property type="molecule type" value="Genomic_DNA"/>
</dbReference>
<dbReference type="Proteomes" id="UP000242381">
    <property type="component" value="Unassembled WGS sequence"/>
</dbReference>
<dbReference type="VEuPathDB" id="FungiDB:BCV72DRAFT_325611"/>
<reference evidence="1 2" key="1">
    <citation type="journal article" date="2016" name="Proc. Natl. Acad. Sci. U.S.A.">
        <title>Lipid metabolic changes in an early divergent fungus govern the establishment of a mutualistic symbiosis with endobacteria.</title>
        <authorList>
            <person name="Lastovetsky O.A."/>
            <person name="Gaspar M.L."/>
            <person name="Mondo S.J."/>
            <person name="LaButti K.M."/>
            <person name="Sandor L."/>
            <person name="Grigoriev I.V."/>
            <person name="Henry S.A."/>
            <person name="Pawlowska T.E."/>
        </authorList>
    </citation>
    <scope>NUCLEOTIDE SEQUENCE [LARGE SCALE GENOMIC DNA]</scope>
    <source>
        <strain evidence="1 2">ATCC 11559</strain>
    </source>
</reference>
<evidence type="ECO:0000313" key="1">
    <source>
        <dbReference type="EMBL" id="ORE13351.1"/>
    </source>
</evidence>
<dbReference type="AlphaFoldDB" id="A0A1X0RN34"/>
<feature type="non-terminal residue" evidence="1">
    <location>
        <position position="1"/>
    </location>
</feature>
<proteinExistence type="predicted"/>
<gene>
    <name evidence="1" type="ORF">BCV71DRAFT_189365</name>
</gene>
<accession>A0A1X0RN34</accession>
<organism evidence="1 2">
    <name type="scientific">Rhizopus microsporus</name>
    <dbReference type="NCBI Taxonomy" id="58291"/>
    <lineage>
        <taxon>Eukaryota</taxon>
        <taxon>Fungi</taxon>
        <taxon>Fungi incertae sedis</taxon>
        <taxon>Mucoromycota</taxon>
        <taxon>Mucoromycotina</taxon>
        <taxon>Mucoromycetes</taxon>
        <taxon>Mucorales</taxon>
        <taxon>Mucorineae</taxon>
        <taxon>Rhizopodaceae</taxon>
        <taxon>Rhizopus</taxon>
    </lineage>
</organism>